<keyword evidence="2" id="KW-1185">Reference proteome</keyword>
<evidence type="ECO:0008006" key="3">
    <source>
        <dbReference type="Google" id="ProtNLM"/>
    </source>
</evidence>
<accession>A0ABX4EW83</accession>
<dbReference type="Proteomes" id="UP000216354">
    <property type="component" value="Unassembled WGS sequence"/>
</dbReference>
<sequence>MAKAQDIQQVRQQNLQTVVAEVGGPSVLAKRMGYQGPSFISQMANGHRKITEDTARAVEKAAGREPLWLDAPHELRAPAQGPATDPSLVSGAVTVVVKLQQDLGVTVDPTKYPLLVEMVYQQALVDGAVNVDYARKLVQLAS</sequence>
<evidence type="ECO:0000313" key="2">
    <source>
        <dbReference type="Proteomes" id="UP000216354"/>
    </source>
</evidence>
<proteinExistence type="predicted"/>
<reference evidence="1 2" key="1">
    <citation type="submission" date="2017-05" db="EMBL/GenBank/DDBJ databases">
        <title>Complete and WGS of Bordetella genogroups.</title>
        <authorList>
            <person name="Spilker T."/>
            <person name="Lipuma J."/>
        </authorList>
    </citation>
    <scope>NUCLEOTIDE SEQUENCE [LARGE SCALE GENOMIC DNA]</scope>
    <source>
        <strain evidence="1 2">AU9795</strain>
    </source>
</reference>
<dbReference type="InterPro" id="IPR010982">
    <property type="entry name" value="Lambda_DNA-bd_dom_sf"/>
</dbReference>
<name>A0ABX4EW83_9BORD</name>
<dbReference type="Gene3D" id="1.10.260.40">
    <property type="entry name" value="lambda repressor-like DNA-binding domains"/>
    <property type="match status" value="1"/>
</dbReference>
<comment type="caution">
    <text evidence="1">The sequence shown here is derived from an EMBL/GenBank/DDBJ whole genome shotgun (WGS) entry which is preliminary data.</text>
</comment>
<organism evidence="1 2">
    <name type="scientific">Bordetella genomosp. 1</name>
    <dbReference type="NCBI Taxonomy" id="1395607"/>
    <lineage>
        <taxon>Bacteria</taxon>
        <taxon>Pseudomonadati</taxon>
        <taxon>Pseudomonadota</taxon>
        <taxon>Betaproteobacteria</taxon>
        <taxon>Burkholderiales</taxon>
        <taxon>Alcaligenaceae</taxon>
        <taxon>Bordetella</taxon>
    </lineage>
</organism>
<evidence type="ECO:0000313" key="1">
    <source>
        <dbReference type="EMBL" id="OZI58724.1"/>
    </source>
</evidence>
<gene>
    <name evidence="1" type="ORF">CAL27_18760</name>
</gene>
<dbReference type="RefSeq" id="WP_094832448.1">
    <property type="nucleotide sequence ID" value="NZ_NEVR01000004.1"/>
</dbReference>
<dbReference type="EMBL" id="NEVR01000004">
    <property type="protein sequence ID" value="OZI58724.1"/>
    <property type="molecule type" value="Genomic_DNA"/>
</dbReference>
<protein>
    <recommendedName>
        <fullName evidence="3">HTH cro/C1-type domain-containing protein</fullName>
    </recommendedName>
</protein>